<evidence type="ECO:0000313" key="1">
    <source>
        <dbReference type="EMBL" id="GBN39637.1"/>
    </source>
</evidence>
<accession>A0A4Y2NNS1</accession>
<dbReference type="AlphaFoldDB" id="A0A4Y2NNS1"/>
<reference evidence="1 2" key="1">
    <citation type="journal article" date="2019" name="Sci. Rep.">
        <title>Orb-weaving spider Araneus ventricosus genome elucidates the spidroin gene catalogue.</title>
        <authorList>
            <person name="Kono N."/>
            <person name="Nakamura H."/>
            <person name="Ohtoshi R."/>
            <person name="Moran D.A.P."/>
            <person name="Shinohara A."/>
            <person name="Yoshida Y."/>
            <person name="Fujiwara M."/>
            <person name="Mori M."/>
            <person name="Tomita M."/>
            <person name="Arakawa K."/>
        </authorList>
    </citation>
    <scope>NUCLEOTIDE SEQUENCE [LARGE SCALE GENOMIC DNA]</scope>
</reference>
<gene>
    <name evidence="1" type="ORF">AVEN_236198_1</name>
</gene>
<dbReference type="EMBL" id="BGPR01009383">
    <property type="protein sequence ID" value="GBN39637.1"/>
    <property type="molecule type" value="Genomic_DNA"/>
</dbReference>
<keyword evidence="2" id="KW-1185">Reference proteome</keyword>
<sequence>MILVIPKDTKLPWHTRLTTRLIFNGISSRTHDLVIPKATKLSWHTRLITSLIFNGISSRTGDLVTRNPQSYHGTSGTPNKLIFRGISSRTHDPCNPKSHQVAMSYQAHHKTDLQWNQFSNR</sequence>
<comment type="caution">
    <text evidence="1">The sequence shown here is derived from an EMBL/GenBank/DDBJ whole genome shotgun (WGS) entry which is preliminary data.</text>
</comment>
<evidence type="ECO:0000313" key="2">
    <source>
        <dbReference type="Proteomes" id="UP000499080"/>
    </source>
</evidence>
<dbReference type="Proteomes" id="UP000499080">
    <property type="component" value="Unassembled WGS sequence"/>
</dbReference>
<proteinExistence type="predicted"/>
<protein>
    <submittedName>
        <fullName evidence="1">Uncharacterized protein</fullName>
    </submittedName>
</protein>
<organism evidence="1 2">
    <name type="scientific">Araneus ventricosus</name>
    <name type="common">Orbweaver spider</name>
    <name type="synonym">Epeira ventricosa</name>
    <dbReference type="NCBI Taxonomy" id="182803"/>
    <lineage>
        <taxon>Eukaryota</taxon>
        <taxon>Metazoa</taxon>
        <taxon>Ecdysozoa</taxon>
        <taxon>Arthropoda</taxon>
        <taxon>Chelicerata</taxon>
        <taxon>Arachnida</taxon>
        <taxon>Araneae</taxon>
        <taxon>Araneomorphae</taxon>
        <taxon>Entelegynae</taxon>
        <taxon>Araneoidea</taxon>
        <taxon>Araneidae</taxon>
        <taxon>Araneus</taxon>
    </lineage>
</organism>
<name>A0A4Y2NNS1_ARAVE</name>